<evidence type="ECO:0000313" key="15">
    <source>
        <dbReference type="EMBL" id="MBB4098135.1"/>
    </source>
</evidence>
<dbReference type="Gene3D" id="3.20.20.360">
    <property type="entry name" value="Malate synthase, domain 3"/>
    <property type="match status" value="2"/>
</dbReference>
<evidence type="ECO:0000313" key="16">
    <source>
        <dbReference type="Proteomes" id="UP000557392"/>
    </source>
</evidence>
<dbReference type="Pfam" id="PF20656">
    <property type="entry name" value="MS_N"/>
    <property type="match status" value="1"/>
</dbReference>
<dbReference type="Pfam" id="PF20659">
    <property type="entry name" value="MS_C"/>
    <property type="match status" value="1"/>
</dbReference>
<evidence type="ECO:0000259" key="13">
    <source>
        <dbReference type="Pfam" id="PF20656"/>
    </source>
</evidence>
<feature type="binding site" evidence="10">
    <location>
        <position position="399"/>
    </location>
    <ligand>
        <name>glyoxylate</name>
        <dbReference type="ChEBI" id="CHEBI:36655"/>
    </ligand>
</feature>
<protein>
    <recommendedName>
        <fullName evidence="10">Malate synthase G</fullName>
        <ecNumber evidence="10">2.3.3.9</ecNumber>
    </recommendedName>
</protein>
<evidence type="ECO:0000256" key="5">
    <source>
        <dbReference type="ARBA" id="ARBA00022679"/>
    </source>
</evidence>
<comment type="caution">
    <text evidence="10">Lacks conserved residue(s) required for the propagation of feature annotation.</text>
</comment>
<sequence>MTVIRSGLSVAEPLARFVEERVLPGLDIAAEGWWAGVAEIFARFAPENRALLAKRDALQAMIDANPTLSGDEKFLRDIGYLVDEPAPFAIGTRNIDAEIATMAGPQLVVPALNARFVLNAANARWGSLYDALYGTDALPGVAKPGGYDAERGAQVIAFAKDFLNRTISVPGEDWATMSSSEEPPIFHDKGVAEFVSWRGNSLLFKHNGLHVEVVVDRENPIGKGDPAGIADVLLESALTAIIDLEDSIAAVDAEDKVTAYANWLGLMKGDLEESFEKGGRRVTRTLNPDRTYDQGVTLPGRALLFVRNVGHLMTTPALHLADGSEAPEGILDAILTSTIALYDVRGMGRYRNSRAGSIYIVKPKMHGPEECVFTNALFDAVEDLLVLSRHTIKVGVMDEERRTSANLAACIHAVRDRIVFINTGFLDRTGDEIHTSMRAGPMVPKGEMKGADWIKAYEDRNVRIGLACGLSGKAQIGKGMWAAPDRMADMLAQKIAHPMSGANTAWVPSPTAATLHALHYHQVDVFARQKEIAGEAVPGLKPLLTVPLAVGRNWQAEEVAQELDNNAQGILGYVVRWIDQGVGCSKVPDIHDIGLMEDRATLRISSQHMANWLLHGVAHAADIDAALSRMAAKVDAQNAADPLYRPMAGNEATSLAFQAARALVFEGLEQPNGYTEPLLHRFRAEAKAVAR</sequence>
<dbReference type="GO" id="GO:0009436">
    <property type="term" value="P:glyoxylate catabolic process"/>
    <property type="evidence" value="ECO:0007669"/>
    <property type="project" value="TreeGrafter"/>
</dbReference>
<keyword evidence="7 10" id="KW-0460">Magnesium</keyword>
<feature type="binding site" evidence="10">
    <location>
        <position position="247"/>
    </location>
    <ligand>
        <name>acetyl-CoA</name>
        <dbReference type="ChEBI" id="CHEBI:57288"/>
    </ligand>
</feature>
<dbReference type="HAMAP" id="MF_00641">
    <property type="entry name" value="Malate_synth_G"/>
    <property type="match status" value="1"/>
</dbReference>
<dbReference type="InterPro" id="IPR048356">
    <property type="entry name" value="MS_N"/>
</dbReference>
<evidence type="ECO:0000256" key="1">
    <source>
        <dbReference type="ARBA" id="ARBA00001946"/>
    </source>
</evidence>
<proteinExistence type="inferred from homology"/>
<dbReference type="Gene3D" id="2.170.170.11">
    <property type="entry name" value="Malate synthase G - maily-beta sub-domain"/>
    <property type="match status" value="1"/>
</dbReference>
<keyword evidence="6 10" id="KW-0479">Metal-binding</keyword>
<dbReference type="GO" id="GO:0000287">
    <property type="term" value="F:magnesium ion binding"/>
    <property type="evidence" value="ECO:0007669"/>
    <property type="project" value="TreeGrafter"/>
</dbReference>
<evidence type="ECO:0000259" key="12">
    <source>
        <dbReference type="Pfam" id="PF01274"/>
    </source>
</evidence>
<feature type="domain" description="Malate synthase TIM barrel" evidence="12">
    <location>
        <begin position="304"/>
        <end position="534"/>
    </location>
</feature>
<feature type="binding site" evidence="10">
    <location>
        <position position="508"/>
    </location>
    <ligand>
        <name>acetyl-CoA</name>
        <dbReference type="ChEBI" id="CHEBI:57288"/>
    </ligand>
</feature>
<dbReference type="EC" id="2.3.3.9" evidence="10"/>
<keyword evidence="2 10" id="KW-0329">Glyoxylate bypass</keyword>
<evidence type="ECO:0000259" key="14">
    <source>
        <dbReference type="Pfam" id="PF20659"/>
    </source>
</evidence>
<evidence type="ECO:0000256" key="8">
    <source>
        <dbReference type="ARBA" id="ARBA00023097"/>
    </source>
</evidence>
<dbReference type="InterPro" id="IPR001465">
    <property type="entry name" value="Malate_synthase_TIM"/>
</dbReference>
<keyword evidence="3 10" id="KW-0963">Cytoplasm</keyword>
<dbReference type="Pfam" id="PF01274">
    <property type="entry name" value="MS_TIM-barrel"/>
    <property type="match status" value="1"/>
</dbReference>
<feature type="modified residue" description="Cysteine sulfenic acid (-SOH)" evidence="10">
    <location>
        <position position="584"/>
    </location>
</feature>
<feature type="domain" description="Malate synthase N-terminal" evidence="13">
    <location>
        <begin position="15"/>
        <end position="64"/>
    </location>
</feature>
<feature type="binding site" evidence="10">
    <location>
        <position position="284"/>
    </location>
    <ligand>
        <name>acetyl-CoA</name>
        <dbReference type="ChEBI" id="CHEBI:57288"/>
    </ligand>
</feature>
<feature type="binding site" evidence="10">
    <location>
        <begin position="424"/>
        <end position="427"/>
    </location>
    <ligand>
        <name>glyoxylate</name>
        <dbReference type="ChEBI" id="CHEBI:36655"/>
    </ligand>
</feature>
<comment type="catalytic activity">
    <reaction evidence="9 10">
        <text>glyoxylate + acetyl-CoA + H2O = (S)-malate + CoA + H(+)</text>
        <dbReference type="Rhea" id="RHEA:18181"/>
        <dbReference type="ChEBI" id="CHEBI:15377"/>
        <dbReference type="ChEBI" id="CHEBI:15378"/>
        <dbReference type="ChEBI" id="CHEBI:15589"/>
        <dbReference type="ChEBI" id="CHEBI:36655"/>
        <dbReference type="ChEBI" id="CHEBI:57287"/>
        <dbReference type="ChEBI" id="CHEBI:57288"/>
        <dbReference type="EC" id="2.3.3.9"/>
    </reaction>
</comment>
<dbReference type="InterPro" id="IPR006253">
    <property type="entry name" value="Malate_synthG"/>
</dbReference>
<dbReference type="InterPro" id="IPR011076">
    <property type="entry name" value="Malate_synth_sf"/>
</dbReference>
<organism evidence="15 16">
    <name type="scientific">Sphingomonas kyeonggiensis</name>
    <dbReference type="NCBI Taxonomy" id="1268553"/>
    <lineage>
        <taxon>Bacteria</taxon>
        <taxon>Pseudomonadati</taxon>
        <taxon>Pseudomonadota</taxon>
        <taxon>Alphaproteobacteria</taxon>
        <taxon>Sphingomonadales</taxon>
        <taxon>Sphingomonadaceae</taxon>
        <taxon>Sphingomonas</taxon>
    </lineage>
</organism>
<evidence type="ECO:0000256" key="9">
    <source>
        <dbReference type="ARBA" id="ARBA00047918"/>
    </source>
</evidence>
<dbReference type="GO" id="GO:0006097">
    <property type="term" value="P:glyoxylate cycle"/>
    <property type="evidence" value="ECO:0007669"/>
    <property type="project" value="UniProtKB-UniRule"/>
</dbReference>
<evidence type="ECO:0000256" key="11">
    <source>
        <dbReference type="PIRSR" id="PIRSR601465-50"/>
    </source>
</evidence>
<evidence type="ECO:0000256" key="3">
    <source>
        <dbReference type="ARBA" id="ARBA00022490"/>
    </source>
</evidence>
<keyword evidence="15" id="KW-0012">Acyltransferase</keyword>
<feature type="active site" description="Proton donor" evidence="10 11">
    <location>
        <position position="598"/>
    </location>
</feature>
<feature type="binding site" evidence="10">
    <location>
        <position position="307"/>
    </location>
    <ligand>
        <name>glyoxylate</name>
        <dbReference type="ChEBI" id="CHEBI:36655"/>
    </ligand>
</feature>
<evidence type="ECO:0000256" key="2">
    <source>
        <dbReference type="ARBA" id="ARBA00022435"/>
    </source>
</evidence>
<comment type="cofactor">
    <cofactor evidence="1 10">
        <name>Mg(2+)</name>
        <dbReference type="ChEBI" id="CHEBI:18420"/>
    </cofactor>
</comment>
<reference evidence="15 16" key="1">
    <citation type="submission" date="2020-08" db="EMBL/GenBank/DDBJ databases">
        <title>Genomic Encyclopedia of Type Strains, Phase IV (KMG-IV): sequencing the most valuable type-strain genomes for metagenomic binning, comparative biology and taxonomic classification.</title>
        <authorList>
            <person name="Goeker M."/>
        </authorList>
    </citation>
    <scope>NUCLEOTIDE SEQUENCE [LARGE SCALE GENOMIC DNA]</scope>
    <source>
        <strain evidence="15 16">DSM 101806</strain>
    </source>
</reference>
<dbReference type="NCBIfam" id="NF002825">
    <property type="entry name" value="PRK02999.1"/>
    <property type="match status" value="1"/>
</dbReference>
<comment type="caution">
    <text evidence="15">The sequence shown here is derived from an EMBL/GenBank/DDBJ whole genome shotgun (WGS) entry which is preliminary data.</text>
</comment>
<dbReference type="AlphaFoldDB" id="A0A7W6JTH1"/>
<feature type="binding site" evidence="10">
    <location>
        <position position="399"/>
    </location>
    <ligand>
        <name>Mg(2+)</name>
        <dbReference type="ChEBI" id="CHEBI:18420"/>
    </ligand>
</feature>
<feature type="binding site" evidence="10">
    <location>
        <position position="427"/>
    </location>
    <ligand>
        <name>Mg(2+)</name>
        <dbReference type="ChEBI" id="CHEBI:18420"/>
    </ligand>
</feature>
<feature type="active site" description="Proton acceptor" evidence="10 11">
    <location>
        <position position="307"/>
    </location>
</feature>
<gene>
    <name evidence="10" type="primary">glcB</name>
    <name evidence="15" type="ORF">GGR46_001668</name>
</gene>
<evidence type="ECO:0000256" key="6">
    <source>
        <dbReference type="ARBA" id="ARBA00022723"/>
    </source>
</evidence>
<name>A0A7W6JTH1_9SPHN</name>
<evidence type="ECO:0000256" key="10">
    <source>
        <dbReference type="HAMAP-Rule" id="MF_00641"/>
    </source>
</evidence>
<comment type="function">
    <text evidence="10">Involved in the glycolate utilization. Catalyzes the condensation and subsequent hydrolysis of acetyl-coenzyme A (acetyl-CoA) and glyoxylate to form malate and CoA.</text>
</comment>
<dbReference type="InterPro" id="IPR046363">
    <property type="entry name" value="MS_N_TIM-barrel_dom"/>
</dbReference>
<evidence type="ECO:0000256" key="4">
    <source>
        <dbReference type="ARBA" id="ARBA00022532"/>
    </source>
</evidence>
<comment type="subunit">
    <text evidence="10">Monomer.</text>
</comment>
<feature type="binding site" evidence="10">
    <location>
        <position position="108"/>
    </location>
    <ligand>
        <name>acetyl-CoA</name>
        <dbReference type="ChEBI" id="CHEBI:57288"/>
    </ligand>
</feature>
<dbReference type="UniPathway" id="UPA00703">
    <property type="reaction ID" value="UER00720"/>
</dbReference>
<keyword evidence="8 10" id="KW-0558">Oxidation</keyword>
<keyword evidence="5 10" id="KW-0808">Transferase</keyword>
<comment type="similarity">
    <text evidence="10">Belongs to the malate synthase family. GlcB subfamily.</text>
</comment>
<dbReference type="Proteomes" id="UP000557392">
    <property type="component" value="Unassembled WGS sequence"/>
</dbReference>
<dbReference type="InterPro" id="IPR044856">
    <property type="entry name" value="Malate_synth_C_sf"/>
</dbReference>
<feature type="binding site" evidence="10">
    <location>
        <begin position="115"/>
        <end position="116"/>
    </location>
    <ligand>
        <name>acetyl-CoA</name>
        <dbReference type="ChEBI" id="CHEBI:57288"/>
    </ligand>
</feature>
<dbReference type="PANTHER" id="PTHR42739:SF1">
    <property type="entry name" value="MALATE SYNTHASE G"/>
    <property type="match status" value="1"/>
</dbReference>
<dbReference type="GO" id="GO:0005829">
    <property type="term" value="C:cytosol"/>
    <property type="evidence" value="ECO:0007669"/>
    <property type="project" value="TreeGrafter"/>
</dbReference>
<dbReference type="RefSeq" id="WP_183996331.1">
    <property type="nucleotide sequence ID" value="NZ_JACIEH010000001.1"/>
</dbReference>
<keyword evidence="16" id="KW-1185">Reference proteome</keyword>
<comment type="subcellular location">
    <subcellularLocation>
        <location evidence="10">Cytoplasm</location>
    </subcellularLocation>
</comment>
<accession>A0A7W6JTH1</accession>
<dbReference type="SUPFAM" id="SSF51645">
    <property type="entry name" value="Malate synthase G"/>
    <property type="match status" value="1"/>
</dbReference>
<keyword evidence="4 10" id="KW-0816">Tricarboxylic acid cycle</keyword>
<dbReference type="GO" id="GO:0006099">
    <property type="term" value="P:tricarboxylic acid cycle"/>
    <property type="evidence" value="ECO:0007669"/>
    <property type="project" value="UniProtKB-KW"/>
</dbReference>
<dbReference type="EMBL" id="JACIEH010000001">
    <property type="protein sequence ID" value="MBB4098135.1"/>
    <property type="molecule type" value="Genomic_DNA"/>
</dbReference>
<evidence type="ECO:0000256" key="7">
    <source>
        <dbReference type="ARBA" id="ARBA00022842"/>
    </source>
</evidence>
<comment type="pathway">
    <text evidence="10">Carbohydrate metabolism; glyoxylate cycle; (S)-malate from isocitrate: step 2/2.</text>
</comment>
<dbReference type="GO" id="GO:0004474">
    <property type="term" value="F:malate synthase activity"/>
    <property type="evidence" value="ECO:0007669"/>
    <property type="project" value="UniProtKB-UniRule"/>
</dbReference>
<dbReference type="PANTHER" id="PTHR42739">
    <property type="entry name" value="MALATE SYNTHASE G"/>
    <property type="match status" value="1"/>
</dbReference>
<feature type="domain" description="Malate synthase C-terminal" evidence="14">
    <location>
        <begin position="558"/>
        <end position="639"/>
    </location>
</feature>
<dbReference type="InterPro" id="IPR048355">
    <property type="entry name" value="MS_C"/>
</dbReference>
<dbReference type="Gene3D" id="1.20.1220.12">
    <property type="entry name" value="Malate synthase, domain III"/>
    <property type="match status" value="1"/>
</dbReference>